<evidence type="ECO:0000256" key="1">
    <source>
        <dbReference type="SAM" id="MobiDB-lite"/>
    </source>
</evidence>
<protein>
    <submittedName>
        <fullName evidence="2">Uncharacterized protein</fullName>
    </submittedName>
</protein>
<reference evidence="2" key="1">
    <citation type="submission" date="2016-10" db="EMBL/GenBank/DDBJ databases">
        <title>Agrobacterium Ti plasmids: Classification based on T-DNA and Vir regions organization.</title>
        <authorList>
            <person name="Nabi N."/>
            <person name="Vial L."/>
            <person name="Ben Hafsa A."/>
            <person name="Chapulliot D."/>
            <person name="Berard A."/>
            <person name="Chauveau A."/>
            <person name="Le Paslier M.-C."/>
            <person name="Harzallah Skhiri F."/>
            <person name="Brunel D."/>
            <person name="Nesme X."/>
            <person name="Chaouachi M."/>
        </authorList>
    </citation>
    <scope>NUCLEOTIDE SEQUENCE</scope>
    <source>
        <strain evidence="2">CFBP4424</strain>
        <plasmid evidence="2">pTi_CFBP4424</plasmid>
    </source>
</reference>
<organism evidence="2">
    <name type="scientific">Agrobacterium tomkonis</name>
    <dbReference type="NCBI Taxonomy" id="1183410"/>
    <lineage>
        <taxon>Bacteria</taxon>
        <taxon>Pseudomonadati</taxon>
        <taxon>Pseudomonadota</taxon>
        <taxon>Alphaproteobacteria</taxon>
        <taxon>Hyphomicrobiales</taxon>
        <taxon>Rhizobiaceae</taxon>
        <taxon>Rhizobium/Agrobacterium group</taxon>
        <taxon>Agrobacterium</taxon>
        <taxon>Agrobacterium tumefaciens complex</taxon>
    </lineage>
</organism>
<proteinExistence type="predicted"/>
<sequence>MPPAICGTVSGGREEQRGQGRGWQSADLHSAPDELPAAAQLPLPPAARKRHQGEENAGSMSRPRMEFMLMRSSA</sequence>
<evidence type="ECO:0000313" key="2">
    <source>
        <dbReference type="EMBL" id="ASK47330.1"/>
    </source>
</evidence>
<dbReference type="EMBL" id="KY000062">
    <property type="protein sequence ID" value="ASK47330.1"/>
    <property type="molecule type" value="Genomic_DNA"/>
</dbReference>
<keyword evidence="2" id="KW-0614">Plasmid</keyword>
<feature type="region of interest" description="Disordered" evidence="1">
    <location>
        <begin position="1"/>
        <end position="74"/>
    </location>
</feature>
<accession>A0A2Z2PXX8</accession>
<name>A0A2Z2PXX8_9HYPH</name>
<dbReference type="AlphaFoldDB" id="A0A2Z2PXX8"/>
<geneLocation type="plasmid" evidence="2">
    <name>pTi_CFBP4424</name>
</geneLocation>